<reference evidence="7" key="1">
    <citation type="submission" date="2017-03" db="EMBL/GenBank/DDBJ databases">
        <title>Phytopthora megakarya and P. palmivora, two closely related causual agents of cacao black pod achieved similar genome size and gene model numbers by different mechanisms.</title>
        <authorList>
            <person name="Ali S."/>
            <person name="Shao J."/>
            <person name="Larry D.J."/>
            <person name="Kronmiller B."/>
            <person name="Shen D."/>
            <person name="Strem M.D."/>
            <person name="Melnick R.L."/>
            <person name="Guiltinan M.J."/>
            <person name="Tyler B.M."/>
            <person name="Meinhardt L.W."/>
            <person name="Bailey B.A."/>
        </authorList>
    </citation>
    <scope>NUCLEOTIDE SEQUENCE [LARGE SCALE GENOMIC DNA]</scope>
    <source>
        <strain evidence="7">zdho120</strain>
    </source>
</reference>
<comment type="caution">
    <text evidence="6">The sequence shown here is derived from an EMBL/GenBank/DDBJ whole genome shotgun (WGS) entry which is preliminary data.</text>
</comment>
<evidence type="ECO:0000313" key="7">
    <source>
        <dbReference type="Proteomes" id="UP000198211"/>
    </source>
</evidence>
<evidence type="ECO:0000313" key="6">
    <source>
        <dbReference type="EMBL" id="OWZ04802.1"/>
    </source>
</evidence>
<keyword evidence="3 5" id="KW-0964">Secreted</keyword>
<sequence length="120" mass="13671">MRLFQVAAIAAVSFLLVSEALPVTPVSNRVQIQDVASPGDSNQRLLRGRHVEYDNDSEARTIKGIEKFSKEHQRELIKFAKEIGFNPKTGAGLMKVDPDKMEQYRQLYNTIFLLYHPIPK</sequence>
<comment type="subcellular location">
    <subcellularLocation>
        <location evidence="1 5">Secreted</location>
    </subcellularLocation>
</comment>
<evidence type="ECO:0000256" key="4">
    <source>
        <dbReference type="ARBA" id="ARBA00022729"/>
    </source>
</evidence>
<evidence type="ECO:0000256" key="2">
    <source>
        <dbReference type="ARBA" id="ARBA00010400"/>
    </source>
</evidence>
<protein>
    <recommendedName>
        <fullName evidence="5">RxLR effector protein</fullName>
    </recommendedName>
</protein>
<evidence type="ECO:0000256" key="1">
    <source>
        <dbReference type="ARBA" id="ARBA00004613"/>
    </source>
</evidence>
<dbReference type="InterPro" id="IPR031825">
    <property type="entry name" value="RXLR"/>
</dbReference>
<keyword evidence="4 5" id="KW-0732">Signal</keyword>
<gene>
    <name evidence="6" type="ORF">PHMEG_00023233</name>
</gene>
<organism evidence="6 7">
    <name type="scientific">Phytophthora megakarya</name>
    <dbReference type="NCBI Taxonomy" id="4795"/>
    <lineage>
        <taxon>Eukaryota</taxon>
        <taxon>Sar</taxon>
        <taxon>Stramenopiles</taxon>
        <taxon>Oomycota</taxon>
        <taxon>Peronosporomycetes</taxon>
        <taxon>Peronosporales</taxon>
        <taxon>Peronosporaceae</taxon>
        <taxon>Phytophthora</taxon>
    </lineage>
</organism>
<comment type="domain">
    <text evidence="5">The RxLR-dEER motif acts to carry the protein into the host cell cytoplasm through binding to cell surface phosphatidylinositol-3-phosphate.</text>
</comment>
<accession>A0A225VHJ5</accession>
<name>A0A225VHJ5_9STRA</name>
<evidence type="ECO:0000256" key="3">
    <source>
        <dbReference type="ARBA" id="ARBA00022525"/>
    </source>
</evidence>
<feature type="signal peptide" evidence="5">
    <location>
        <begin position="1"/>
        <end position="20"/>
    </location>
</feature>
<dbReference type="AlphaFoldDB" id="A0A225VHJ5"/>
<evidence type="ECO:0000256" key="5">
    <source>
        <dbReference type="RuleBase" id="RU367124"/>
    </source>
</evidence>
<dbReference type="OrthoDB" id="95103at2759"/>
<comment type="function">
    <text evidence="5">Effector that suppresses plant defense responses during pathogen infection.</text>
</comment>
<keyword evidence="7" id="KW-1185">Reference proteome</keyword>
<dbReference type="Pfam" id="PF16810">
    <property type="entry name" value="RXLR"/>
    <property type="match status" value="1"/>
</dbReference>
<feature type="chain" id="PRO_5044992267" description="RxLR effector protein" evidence="5">
    <location>
        <begin position="21"/>
        <end position="120"/>
    </location>
</feature>
<comment type="similarity">
    <text evidence="2 5">Belongs to the RxLR effector family.</text>
</comment>
<dbReference type="EMBL" id="NBNE01004764">
    <property type="protein sequence ID" value="OWZ04802.1"/>
    <property type="molecule type" value="Genomic_DNA"/>
</dbReference>
<proteinExistence type="inferred from homology"/>
<dbReference type="Proteomes" id="UP000198211">
    <property type="component" value="Unassembled WGS sequence"/>
</dbReference>